<keyword evidence="3" id="KW-1185">Reference proteome</keyword>
<dbReference type="STRING" id="443156.SAMN04489867_3153"/>
<protein>
    <submittedName>
        <fullName evidence="2">FRG domain-containing protein</fullName>
    </submittedName>
</protein>
<dbReference type="SMART" id="SM00901">
    <property type="entry name" value="FRG"/>
    <property type="match status" value="1"/>
</dbReference>
<dbReference type="EMBL" id="LT629711">
    <property type="protein sequence ID" value="SDP61659.1"/>
    <property type="molecule type" value="Genomic_DNA"/>
</dbReference>
<dbReference type="AlphaFoldDB" id="A0A1H0U677"/>
<sequence length="270" mass="30234">MPHPATIGSIDDLLLEISRRISNHPPSPVWFRGQRDAAWGVSPTLWRRTPAGRYTTMDERNFTHRFRTRAAIRYAAAPAYDDHAGWLSLMQHYGLPTRLLDWSRSPLIAAYFAVEESLVADSLPPRDAAIWMLNPHALNHFHAGTLVTPALRSMMCEGLVKPAFAGNNRQSSGRRAATVIAAMATESDLRMFVQQGCFTVHSPSAHDLRLLTSSDEFLWQLRIPAELVRRFAEDLRTLGYSRGDLFPDLEHLASDFKTEFPPGSIAGTKA</sequence>
<proteinExistence type="predicted"/>
<evidence type="ECO:0000313" key="3">
    <source>
        <dbReference type="Proteomes" id="UP000199077"/>
    </source>
</evidence>
<dbReference type="OrthoDB" id="9816036at2"/>
<evidence type="ECO:0000259" key="1">
    <source>
        <dbReference type="SMART" id="SM00901"/>
    </source>
</evidence>
<reference evidence="3" key="1">
    <citation type="submission" date="2016-10" db="EMBL/GenBank/DDBJ databases">
        <authorList>
            <person name="Varghese N."/>
            <person name="Submissions S."/>
        </authorList>
    </citation>
    <scope>NUCLEOTIDE SEQUENCE [LARGE SCALE GENOMIC DNA]</scope>
    <source>
        <strain evidence="3">DSM 22329</strain>
    </source>
</reference>
<accession>A0A1H0U677</accession>
<dbReference type="RefSeq" id="WP_091787542.1">
    <property type="nucleotide sequence ID" value="NZ_LT629711.1"/>
</dbReference>
<dbReference type="Proteomes" id="UP000199077">
    <property type="component" value="Chromosome I"/>
</dbReference>
<dbReference type="InterPro" id="IPR014966">
    <property type="entry name" value="FRG-dom"/>
</dbReference>
<name>A0A1H0U677_9MICO</name>
<feature type="domain" description="FRG" evidence="1">
    <location>
        <begin position="25"/>
        <end position="131"/>
    </location>
</feature>
<dbReference type="Pfam" id="PF08867">
    <property type="entry name" value="FRG"/>
    <property type="match status" value="1"/>
</dbReference>
<gene>
    <name evidence="2" type="ORF">SAMN04489867_3153</name>
</gene>
<evidence type="ECO:0000313" key="2">
    <source>
        <dbReference type="EMBL" id="SDP61659.1"/>
    </source>
</evidence>
<organism evidence="2 3">
    <name type="scientific">Pedococcus dokdonensis</name>
    <dbReference type="NCBI Taxonomy" id="443156"/>
    <lineage>
        <taxon>Bacteria</taxon>
        <taxon>Bacillati</taxon>
        <taxon>Actinomycetota</taxon>
        <taxon>Actinomycetes</taxon>
        <taxon>Micrococcales</taxon>
        <taxon>Intrasporangiaceae</taxon>
        <taxon>Pedococcus</taxon>
    </lineage>
</organism>